<keyword evidence="3" id="KW-1185">Reference proteome</keyword>
<accession>A0ABR5E0V0</accession>
<protein>
    <recommendedName>
        <fullName evidence="1">DUF6035 domain-containing protein</fullName>
    </recommendedName>
</protein>
<dbReference type="EMBL" id="LAPV01000073">
    <property type="protein sequence ID" value="KKC33920.1"/>
    <property type="molecule type" value="Genomic_DNA"/>
</dbReference>
<evidence type="ECO:0000313" key="3">
    <source>
        <dbReference type="Proteomes" id="UP000033519"/>
    </source>
</evidence>
<dbReference type="Pfam" id="PF19500">
    <property type="entry name" value="DUF6035"/>
    <property type="match status" value="1"/>
</dbReference>
<reference evidence="2 3" key="1">
    <citation type="submission" date="2015-03" db="EMBL/GenBank/DDBJ databases">
        <authorList>
            <person name="Lepp D."/>
            <person name="Hassan Y.I."/>
            <person name="Li X.-Z."/>
            <person name="Zhou T."/>
        </authorList>
    </citation>
    <scope>NUCLEOTIDE SEQUENCE [LARGE SCALE GENOMIC DNA]</scope>
    <source>
        <strain evidence="2 3">Cr7-05</strain>
    </source>
</reference>
<comment type="caution">
    <text evidence="2">The sequence shown here is derived from an EMBL/GenBank/DDBJ whole genome shotgun (WGS) entry which is preliminary data.</text>
</comment>
<name>A0ABR5E0V0_9HYPH</name>
<evidence type="ECO:0000313" key="2">
    <source>
        <dbReference type="EMBL" id="KKC33920.1"/>
    </source>
</evidence>
<feature type="domain" description="DUF6035" evidence="1">
    <location>
        <begin position="53"/>
        <end position="166"/>
    </location>
</feature>
<proteinExistence type="predicted"/>
<dbReference type="InterPro" id="IPR046099">
    <property type="entry name" value="DUF6035"/>
</dbReference>
<sequence length="253" mass="27755">MFVAQNPAAPGVPSDGRGAHFKHYAVKDAPPCDLRTETNLRAIGGVKFVGLTEGADHAALKLQLALALSEDPDITDILVEQQIRASDGSWCQPDVQAMINGKLVAFDVQLAAASLQTIQNRIEFYKANDICHVWLTDAANLAWLSQLAFRDLYLTSGGRIFSIDSDVLAVCVDSATFQIKELSLSPRLAPPLPLHNVWDSTIWVSLLAERRFGSEVTLLALEMKLVRWVLGGQERCLRLGHCYLFGIHPAVHS</sequence>
<evidence type="ECO:0000259" key="1">
    <source>
        <dbReference type="Pfam" id="PF19500"/>
    </source>
</evidence>
<organism evidence="2 3">
    <name type="scientific">Devosia psychrophila</name>
    <dbReference type="NCBI Taxonomy" id="728005"/>
    <lineage>
        <taxon>Bacteria</taxon>
        <taxon>Pseudomonadati</taxon>
        <taxon>Pseudomonadota</taxon>
        <taxon>Alphaproteobacteria</taxon>
        <taxon>Hyphomicrobiales</taxon>
        <taxon>Devosiaceae</taxon>
        <taxon>Devosia</taxon>
    </lineage>
</organism>
<gene>
    <name evidence="2" type="ORF">WH91_05855</name>
</gene>
<dbReference type="Proteomes" id="UP000033519">
    <property type="component" value="Unassembled WGS sequence"/>
</dbReference>